<dbReference type="PANTHER" id="PTHR42760">
    <property type="entry name" value="SHORT-CHAIN DEHYDROGENASES/REDUCTASES FAMILY MEMBER"/>
    <property type="match status" value="1"/>
</dbReference>
<name>A0AAV9JBW8_9PEZI</name>
<dbReference type="EMBL" id="JAVFHQ010000040">
    <property type="protein sequence ID" value="KAK4542635.1"/>
    <property type="molecule type" value="Genomic_DNA"/>
</dbReference>
<dbReference type="SUPFAM" id="SSF51735">
    <property type="entry name" value="NAD(P)-binding Rossmann-fold domains"/>
    <property type="match status" value="1"/>
</dbReference>
<dbReference type="InterPro" id="IPR036291">
    <property type="entry name" value="NAD(P)-bd_dom_sf"/>
</dbReference>
<evidence type="ECO:0000313" key="3">
    <source>
        <dbReference type="EMBL" id="KAK4542635.1"/>
    </source>
</evidence>
<proteinExistence type="inferred from homology"/>
<evidence type="ECO:0000256" key="1">
    <source>
        <dbReference type="ARBA" id="ARBA00006484"/>
    </source>
</evidence>
<accession>A0AAV9JBW8</accession>
<evidence type="ECO:0000313" key="4">
    <source>
        <dbReference type="Proteomes" id="UP001324427"/>
    </source>
</evidence>
<evidence type="ECO:0000256" key="2">
    <source>
        <dbReference type="RuleBase" id="RU000363"/>
    </source>
</evidence>
<dbReference type="Pfam" id="PF00106">
    <property type="entry name" value="adh_short"/>
    <property type="match status" value="1"/>
</dbReference>
<keyword evidence="4" id="KW-1185">Reference proteome</keyword>
<dbReference type="CDD" id="cd05233">
    <property type="entry name" value="SDR_c"/>
    <property type="match status" value="1"/>
</dbReference>
<dbReference type="InterPro" id="IPR002347">
    <property type="entry name" value="SDR_fam"/>
</dbReference>
<dbReference type="PRINTS" id="PR00081">
    <property type="entry name" value="GDHRDH"/>
</dbReference>
<dbReference type="Proteomes" id="UP001324427">
    <property type="component" value="Unassembled WGS sequence"/>
</dbReference>
<gene>
    <name evidence="3" type="ORF">LTR36_006684</name>
</gene>
<dbReference type="Gene3D" id="3.40.50.720">
    <property type="entry name" value="NAD(P)-binding Rossmann-like Domain"/>
    <property type="match status" value="1"/>
</dbReference>
<reference evidence="3 4" key="1">
    <citation type="submission" date="2021-11" db="EMBL/GenBank/DDBJ databases">
        <title>Black yeast isolated from Biological Soil Crust.</title>
        <authorList>
            <person name="Kurbessoian T."/>
        </authorList>
    </citation>
    <scope>NUCLEOTIDE SEQUENCE [LARGE SCALE GENOMIC DNA]</scope>
    <source>
        <strain evidence="3 4">CCFEE 5522</strain>
    </source>
</reference>
<organism evidence="3 4">
    <name type="scientific">Oleoguttula mirabilis</name>
    <dbReference type="NCBI Taxonomy" id="1507867"/>
    <lineage>
        <taxon>Eukaryota</taxon>
        <taxon>Fungi</taxon>
        <taxon>Dikarya</taxon>
        <taxon>Ascomycota</taxon>
        <taxon>Pezizomycotina</taxon>
        <taxon>Dothideomycetes</taxon>
        <taxon>Dothideomycetidae</taxon>
        <taxon>Mycosphaerellales</taxon>
        <taxon>Teratosphaeriaceae</taxon>
        <taxon>Oleoguttula</taxon>
    </lineage>
</organism>
<dbReference type="GO" id="GO:0016616">
    <property type="term" value="F:oxidoreductase activity, acting on the CH-OH group of donors, NAD or NADP as acceptor"/>
    <property type="evidence" value="ECO:0007669"/>
    <property type="project" value="TreeGrafter"/>
</dbReference>
<dbReference type="PRINTS" id="PR00080">
    <property type="entry name" value="SDRFAMILY"/>
</dbReference>
<sequence length="208" mass="22578">MSSTGIGQYTAYAFAKYGVRQLALCDIKPEALEQTSNELKKNFPDVEILSIQMDTSKEDEVNSAVDQTVKKFSRLDIAVNNAGISGGGPTDQLEFEDWRRVLSINLDGVWLCQRAQIRQMLKQEPLDPLPRGNRGVIVNVSSMLGLVASAPATPAPAYTASKHGVMGLTKTDATMYASRGIRINACCPGYVATPLLKDATVCVPAERR</sequence>
<dbReference type="AlphaFoldDB" id="A0AAV9JBW8"/>
<comment type="similarity">
    <text evidence="1 2">Belongs to the short-chain dehydrogenases/reductases (SDR) family.</text>
</comment>
<protein>
    <submittedName>
        <fullName evidence="3">Uncharacterized protein</fullName>
    </submittedName>
</protein>
<comment type="caution">
    <text evidence="3">The sequence shown here is derived from an EMBL/GenBank/DDBJ whole genome shotgun (WGS) entry which is preliminary data.</text>
</comment>